<dbReference type="InterPro" id="IPR006026">
    <property type="entry name" value="Peptidase_Metallo"/>
</dbReference>
<evidence type="ECO:0000256" key="1">
    <source>
        <dbReference type="PROSITE-ProRule" id="PRU01211"/>
    </source>
</evidence>
<dbReference type="Gene3D" id="3.40.390.10">
    <property type="entry name" value="Collagenase (Catalytic Domain)"/>
    <property type="match status" value="1"/>
</dbReference>
<dbReference type="Pfam" id="PF01400">
    <property type="entry name" value="Astacin"/>
    <property type="match status" value="1"/>
</dbReference>
<gene>
    <name evidence="4" type="ORF">PARMNEM_LOCUS18326</name>
</gene>
<dbReference type="SUPFAM" id="SSF55486">
    <property type="entry name" value="Metalloproteases ('zincins'), catalytic domain"/>
    <property type="match status" value="1"/>
</dbReference>
<dbReference type="PROSITE" id="PS51864">
    <property type="entry name" value="ASTACIN"/>
    <property type="match status" value="1"/>
</dbReference>
<evidence type="ECO:0000256" key="2">
    <source>
        <dbReference type="RuleBase" id="RU361183"/>
    </source>
</evidence>
<feature type="binding site" evidence="1">
    <location>
        <position position="187"/>
    </location>
    <ligand>
        <name>Zn(2+)</name>
        <dbReference type="ChEBI" id="CHEBI:29105"/>
        <note>catalytic</note>
    </ligand>
</feature>
<dbReference type="PRINTS" id="PR00480">
    <property type="entry name" value="ASTACIN"/>
</dbReference>
<proteinExistence type="predicted"/>
<dbReference type="EC" id="3.4.24.-" evidence="2"/>
<evidence type="ECO:0000313" key="4">
    <source>
        <dbReference type="EMBL" id="CAK1599450.1"/>
    </source>
</evidence>
<keyword evidence="1 2" id="KW-0479">Metal-binding</keyword>
<dbReference type="GO" id="GO:0004222">
    <property type="term" value="F:metalloendopeptidase activity"/>
    <property type="evidence" value="ECO:0007669"/>
    <property type="project" value="UniProtKB-UniRule"/>
</dbReference>
<dbReference type="EMBL" id="CAVLGL010000115">
    <property type="protein sequence ID" value="CAK1599450.1"/>
    <property type="molecule type" value="Genomic_DNA"/>
</dbReference>
<evidence type="ECO:0000259" key="3">
    <source>
        <dbReference type="PROSITE" id="PS51864"/>
    </source>
</evidence>
<keyword evidence="1 2" id="KW-0645">Protease</keyword>
<dbReference type="InterPro" id="IPR024079">
    <property type="entry name" value="MetalloPept_cat_dom_sf"/>
</dbReference>
<feature type="active site" evidence="1">
    <location>
        <position position="188"/>
    </location>
</feature>
<dbReference type="InterPro" id="IPR001506">
    <property type="entry name" value="Peptidase_M12A"/>
</dbReference>
<feature type="signal peptide" evidence="2">
    <location>
        <begin position="1"/>
        <end position="16"/>
    </location>
</feature>
<name>A0AAV1LVK1_9NEOP</name>
<feature type="chain" id="PRO_5043097999" description="Metalloendopeptidase" evidence="2">
    <location>
        <begin position="17"/>
        <end position="325"/>
    </location>
</feature>
<keyword evidence="1 2" id="KW-0482">Metalloprotease</keyword>
<dbReference type="GO" id="GO:0006508">
    <property type="term" value="P:proteolysis"/>
    <property type="evidence" value="ECO:0007669"/>
    <property type="project" value="UniProtKB-KW"/>
</dbReference>
<accession>A0AAV1LVK1</accession>
<feature type="binding site" evidence="1">
    <location>
        <position position="197"/>
    </location>
    <ligand>
        <name>Zn(2+)</name>
        <dbReference type="ChEBI" id="CHEBI:29105"/>
        <note>catalytic</note>
    </ligand>
</feature>
<dbReference type="Proteomes" id="UP001314205">
    <property type="component" value="Unassembled WGS sequence"/>
</dbReference>
<dbReference type="GO" id="GO:0008270">
    <property type="term" value="F:zinc ion binding"/>
    <property type="evidence" value="ECO:0007669"/>
    <property type="project" value="UniProtKB-UniRule"/>
</dbReference>
<protein>
    <recommendedName>
        <fullName evidence="2">Metalloendopeptidase</fullName>
        <ecNumber evidence="2">3.4.24.-</ecNumber>
    </recommendedName>
</protein>
<keyword evidence="1 2" id="KW-0378">Hydrolase</keyword>
<comment type="caution">
    <text evidence="4">The sequence shown here is derived from an EMBL/GenBank/DDBJ whole genome shotgun (WGS) entry which is preliminary data.</text>
</comment>
<dbReference type="AlphaFoldDB" id="A0AAV1LVK1"/>
<keyword evidence="2" id="KW-0732">Signal</keyword>
<evidence type="ECO:0000313" key="5">
    <source>
        <dbReference type="Proteomes" id="UP001314205"/>
    </source>
</evidence>
<feature type="binding site" evidence="1">
    <location>
        <position position="191"/>
    </location>
    <ligand>
        <name>Zn(2+)</name>
        <dbReference type="ChEBI" id="CHEBI:29105"/>
        <note>catalytic</note>
    </ligand>
</feature>
<dbReference type="PANTHER" id="PTHR10127">
    <property type="entry name" value="DISCOIDIN, CUB, EGF, LAMININ , AND ZINC METALLOPROTEASE DOMAIN CONTAINING"/>
    <property type="match status" value="1"/>
</dbReference>
<comment type="cofactor">
    <cofactor evidence="1 2">
        <name>Zn(2+)</name>
        <dbReference type="ChEBI" id="CHEBI:29105"/>
    </cofactor>
    <text evidence="1 2">Binds 1 zinc ion per subunit.</text>
</comment>
<dbReference type="CDD" id="cd04280">
    <property type="entry name" value="ZnMc_astacin_like"/>
    <property type="match status" value="1"/>
</dbReference>
<keyword evidence="1 2" id="KW-0862">Zinc</keyword>
<comment type="caution">
    <text evidence="1">Lacks conserved residue(s) required for the propagation of feature annotation.</text>
</comment>
<dbReference type="InterPro" id="IPR034035">
    <property type="entry name" value="Astacin-like_dom"/>
</dbReference>
<sequence>MFQIGFLLCLVGLTVGGPAVTKTREEIESFKNFLKKSRTENDVRLSERMLANPLASAWQNSGKFEGDILLDDWQVEGIVQEFAAGRNAYVWPNTNWPNNTIVYEFAPGDFKKRQQRAILKAMRDIEKKTCLKFRQRSPGEFNYVKITGAEDGCYADVGYWHRRGPHILNLARDRPGRGCFLYTTIIHEWFHILGFYHMQSTYNRDDYVRVIWENVEPGMEFNFESYESNIVQNLDLPYDYTSCMHYGPYSFSGNGNPTLVPLRSFEGEMGQEDYVTEYDWLRVNRHYNCPGAWSTDEPELHSEPVENETVKVVEEETPLDVENDA</sequence>
<feature type="domain" description="Peptidase M12A" evidence="3">
    <location>
        <begin position="87"/>
        <end position="290"/>
    </location>
</feature>
<reference evidence="4 5" key="1">
    <citation type="submission" date="2023-11" db="EMBL/GenBank/DDBJ databases">
        <authorList>
            <person name="Hedman E."/>
            <person name="Englund M."/>
            <person name="Stromberg M."/>
            <person name="Nyberg Akerstrom W."/>
            <person name="Nylinder S."/>
            <person name="Jareborg N."/>
            <person name="Kallberg Y."/>
            <person name="Kronander E."/>
        </authorList>
    </citation>
    <scope>NUCLEOTIDE SEQUENCE [LARGE SCALE GENOMIC DNA]</scope>
</reference>
<keyword evidence="5" id="KW-1185">Reference proteome</keyword>
<dbReference type="SMART" id="SM00235">
    <property type="entry name" value="ZnMc"/>
    <property type="match status" value="1"/>
</dbReference>
<dbReference type="PANTHER" id="PTHR10127:SF814">
    <property type="entry name" value="MEPRIN A SUBUNIT BETA"/>
    <property type="match status" value="1"/>
</dbReference>
<organism evidence="4 5">
    <name type="scientific">Parnassius mnemosyne</name>
    <name type="common">clouded apollo</name>
    <dbReference type="NCBI Taxonomy" id="213953"/>
    <lineage>
        <taxon>Eukaryota</taxon>
        <taxon>Metazoa</taxon>
        <taxon>Ecdysozoa</taxon>
        <taxon>Arthropoda</taxon>
        <taxon>Hexapoda</taxon>
        <taxon>Insecta</taxon>
        <taxon>Pterygota</taxon>
        <taxon>Neoptera</taxon>
        <taxon>Endopterygota</taxon>
        <taxon>Lepidoptera</taxon>
        <taxon>Glossata</taxon>
        <taxon>Ditrysia</taxon>
        <taxon>Papilionoidea</taxon>
        <taxon>Papilionidae</taxon>
        <taxon>Parnassiinae</taxon>
        <taxon>Parnassini</taxon>
        <taxon>Parnassius</taxon>
        <taxon>Driopa</taxon>
    </lineage>
</organism>